<dbReference type="EMBL" id="JANHOH010000001">
    <property type="protein sequence ID" value="MCQ6958375.1"/>
    <property type="molecule type" value="Genomic_DNA"/>
</dbReference>
<dbReference type="InterPro" id="IPR001437">
    <property type="entry name" value="Tscrpt_elong_fac_GreA/B_C"/>
</dbReference>
<gene>
    <name evidence="2" type="ORF">NPE20_10415</name>
</gene>
<protein>
    <submittedName>
        <fullName evidence="2">GreA/GreB family elongation factor</fullName>
    </submittedName>
</protein>
<dbReference type="SUPFAM" id="SSF54534">
    <property type="entry name" value="FKBP-like"/>
    <property type="match status" value="1"/>
</dbReference>
<evidence type="ECO:0000313" key="2">
    <source>
        <dbReference type="EMBL" id="MCQ6958375.1"/>
    </source>
</evidence>
<organism evidence="2 3">
    <name type="scientific">Mucilaginibacter aquariorum</name>
    <dbReference type="NCBI Taxonomy" id="2967225"/>
    <lineage>
        <taxon>Bacteria</taxon>
        <taxon>Pseudomonadati</taxon>
        <taxon>Bacteroidota</taxon>
        <taxon>Sphingobacteriia</taxon>
        <taxon>Sphingobacteriales</taxon>
        <taxon>Sphingobacteriaceae</taxon>
        <taxon>Mucilaginibacter</taxon>
    </lineage>
</organism>
<feature type="domain" description="Transcription elongation factor GreA/GreB C-terminal" evidence="1">
    <location>
        <begin position="56"/>
        <end position="130"/>
    </location>
</feature>
<dbReference type="RefSeq" id="WP_256538550.1">
    <property type="nucleotide sequence ID" value="NZ_JANHOH010000001.1"/>
</dbReference>
<sequence length="132" mass="14955">MKTQINHTAANSIILTTGMFDLLKEQVRKKKLTKFNEEKIIRELKGATQVLRSQLPPDVVDVNTRVSLLDLTDNTEVAYDFVTHEKARRKNGTESILSPIGVAIVGYREGDEVSWQTEGRIKKYLIKGVSRI</sequence>
<dbReference type="Pfam" id="PF01272">
    <property type="entry name" value="GreA_GreB"/>
    <property type="match status" value="1"/>
</dbReference>
<dbReference type="Proteomes" id="UP001204376">
    <property type="component" value="Unassembled WGS sequence"/>
</dbReference>
<evidence type="ECO:0000259" key="1">
    <source>
        <dbReference type="Pfam" id="PF01272"/>
    </source>
</evidence>
<proteinExistence type="predicted"/>
<dbReference type="Gene3D" id="3.10.50.30">
    <property type="entry name" value="Transcription elongation factor, GreA/GreB, C-terminal domain"/>
    <property type="match status" value="1"/>
</dbReference>
<keyword evidence="2" id="KW-0251">Elongation factor</keyword>
<dbReference type="GO" id="GO:0003746">
    <property type="term" value="F:translation elongation factor activity"/>
    <property type="evidence" value="ECO:0007669"/>
    <property type="project" value="UniProtKB-KW"/>
</dbReference>
<reference evidence="2 3" key="1">
    <citation type="submission" date="2022-07" db="EMBL/GenBank/DDBJ databases">
        <title>Mucilaginibacter sp. JC4.</title>
        <authorList>
            <person name="Le V."/>
            <person name="Ko S.-R."/>
            <person name="Ahn C.-Y."/>
            <person name="Oh H.-M."/>
        </authorList>
    </citation>
    <scope>NUCLEOTIDE SEQUENCE [LARGE SCALE GENOMIC DNA]</scope>
    <source>
        <strain evidence="2 3">JC4</strain>
    </source>
</reference>
<keyword evidence="2" id="KW-0648">Protein biosynthesis</keyword>
<comment type="caution">
    <text evidence="2">The sequence shown here is derived from an EMBL/GenBank/DDBJ whole genome shotgun (WGS) entry which is preliminary data.</text>
</comment>
<dbReference type="InterPro" id="IPR036953">
    <property type="entry name" value="GreA/GreB_C_sf"/>
</dbReference>
<dbReference type="InterPro" id="IPR018151">
    <property type="entry name" value="TF_GreA/GreB_CS"/>
</dbReference>
<accession>A0ABT1T192</accession>
<dbReference type="PANTHER" id="PTHR30437:SF5">
    <property type="entry name" value="REGULATOR OF NUCLEOSIDE DIPHOSPHATE KINASE"/>
    <property type="match status" value="1"/>
</dbReference>
<dbReference type="PANTHER" id="PTHR30437">
    <property type="entry name" value="TRANSCRIPTION ELONGATION FACTOR GREA"/>
    <property type="match status" value="1"/>
</dbReference>
<evidence type="ECO:0000313" key="3">
    <source>
        <dbReference type="Proteomes" id="UP001204376"/>
    </source>
</evidence>
<dbReference type="InterPro" id="IPR023459">
    <property type="entry name" value="Tscrpt_elong_fac_GreA/B_fam"/>
</dbReference>
<name>A0ABT1T192_9SPHI</name>
<keyword evidence="3" id="KW-1185">Reference proteome</keyword>
<dbReference type="PROSITE" id="PS00830">
    <property type="entry name" value="GREAB_2"/>
    <property type="match status" value="1"/>
</dbReference>